<dbReference type="Proteomes" id="UP000420707">
    <property type="component" value="Unassembled WGS sequence"/>
</dbReference>
<dbReference type="PANTHER" id="PTHR30547:SF0">
    <property type="entry name" value="BLR8175 PROTEIN"/>
    <property type="match status" value="1"/>
</dbReference>
<protein>
    <submittedName>
        <fullName evidence="3">DUF1016 domain-containing protein</fullName>
    </submittedName>
</protein>
<dbReference type="GO" id="GO:0003676">
    <property type="term" value="F:nucleic acid binding"/>
    <property type="evidence" value="ECO:0007669"/>
    <property type="project" value="InterPro"/>
</dbReference>
<dbReference type="InterPro" id="IPR009362">
    <property type="entry name" value="YhcG_C"/>
</dbReference>
<dbReference type="Gene3D" id="3.40.1350.10">
    <property type="match status" value="1"/>
</dbReference>
<dbReference type="InterPro" id="IPR011856">
    <property type="entry name" value="tRNA_endonuc-like_dom_sf"/>
</dbReference>
<evidence type="ECO:0000259" key="2">
    <source>
        <dbReference type="Pfam" id="PF17761"/>
    </source>
</evidence>
<proteinExistence type="predicted"/>
<organism evidence="3 4">
    <name type="scientific">Segatella copri</name>
    <dbReference type="NCBI Taxonomy" id="165179"/>
    <lineage>
        <taxon>Bacteria</taxon>
        <taxon>Pseudomonadati</taxon>
        <taxon>Bacteroidota</taxon>
        <taxon>Bacteroidia</taxon>
        <taxon>Bacteroidales</taxon>
        <taxon>Prevotellaceae</taxon>
        <taxon>Segatella</taxon>
    </lineage>
</organism>
<evidence type="ECO:0000259" key="1">
    <source>
        <dbReference type="Pfam" id="PF06250"/>
    </source>
</evidence>
<gene>
    <name evidence="3" type="ORF">F7D90_05030</name>
</gene>
<dbReference type="Pfam" id="PF17761">
    <property type="entry name" value="DUF1016_N"/>
    <property type="match status" value="1"/>
</dbReference>
<name>A0AAW9TGL9_9BACT</name>
<feature type="domain" description="YhcG N-terminal" evidence="2">
    <location>
        <begin position="21"/>
        <end position="163"/>
    </location>
</feature>
<dbReference type="InterPro" id="IPR053148">
    <property type="entry name" value="PD-DEXK-like_domain"/>
</dbReference>
<reference evidence="4" key="1">
    <citation type="submission" date="2019-09" db="EMBL/GenBank/DDBJ databases">
        <title>Distinct polysaccharide growth profiles of human intestinal Prevotella copri isolates.</title>
        <authorList>
            <person name="Fehlner-Peach H."/>
            <person name="Magnabosco C."/>
            <person name="Raghavan V."/>
            <person name="Scher J.U."/>
            <person name="Tett A."/>
            <person name="Cox L.M."/>
            <person name="Gottsegen C."/>
            <person name="Watters A."/>
            <person name="Wiltshire- Gordon J.D."/>
            <person name="Segata N."/>
            <person name="Bonneau R."/>
            <person name="Littman D.R."/>
        </authorList>
    </citation>
    <scope>NUCLEOTIDE SEQUENCE [LARGE SCALE GENOMIC DNA]</scope>
    <source>
        <strain evidence="4">iAP146</strain>
    </source>
</reference>
<evidence type="ECO:0000313" key="3">
    <source>
        <dbReference type="EMBL" id="MQN31321.1"/>
    </source>
</evidence>
<accession>A0AAW9TGL9</accession>
<dbReference type="EMBL" id="VZCR01000031">
    <property type="protein sequence ID" value="MQN31321.1"/>
    <property type="molecule type" value="Genomic_DNA"/>
</dbReference>
<dbReference type="PANTHER" id="PTHR30547">
    <property type="entry name" value="UNCHARACTERIZED PROTEIN YHCG-RELATED"/>
    <property type="match status" value="1"/>
</dbReference>
<sequence length="292" mass="34001">MNKPINILDKDYLKWVKELCKRYRQSQIKAAVKVNTEMLKFYWSLGRDIVALKAETRWGSKFFKNLSRDLKEANPLATCFSPKNLLYMKNFYCMYLPYTEIGQQVADQLEKDIFSTPWGHHMLLIDKFLTEPQKALFYIHQTVVNGWSRNVLHNYIDSSLYERQGKALSNFTRTLQKENFIDLLFYNLNLSCYIVLEVKIGSFTFADVGQLGGYVVACNHLLRKEGRDNPTIGLLICKEKDRIQAQYALESSSQPIAISEYDLEKFYPEKLEGTMPTIEEWEAKLGGSIEHE</sequence>
<dbReference type="InterPro" id="IPR041527">
    <property type="entry name" value="YhcG_N"/>
</dbReference>
<feature type="domain" description="YhcG PDDEXK nuclease" evidence="1">
    <location>
        <begin position="176"/>
        <end position="275"/>
    </location>
</feature>
<dbReference type="RefSeq" id="WP_153085183.1">
    <property type="nucleotide sequence ID" value="NZ_VZAM01000028.1"/>
</dbReference>
<comment type="caution">
    <text evidence="3">The sequence shown here is derived from an EMBL/GenBank/DDBJ whole genome shotgun (WGS) entry which is preliminary data.</text>
</comment>
<dbReference type="AlphaFoldDB" id="A0AAW9TGL9"/>
<dbReference type="Pfam" id="PF06250">
    <property type="entry name" value="YhcG_C"/>
    <property type="match status" value="1"/>
</dbReference>
<evidence type="ECO:0000313" key="4">
    <source>
        <dbReference type="Proteomes" id="UP000420707"/>
    </source>
</evidence>